<accession>A0A8T7M8J4</accession>
<comment type="subcellular location">
    <subcellularLocation>
        <location evidence="1 12">Cytoplasm</location>
    </subcellularLocation>
</comment>
<organism evidence="14 16">
    <name type="scientific">Candidatus Chlorohelix allophototropha</name>
    <dbReference type="NCBI Taxonomy" id="3003348"/>
    <lineage>
        <taxon>Bacteria</taxon>
        <taxon>Bacillati</taxon>
        <taxon>Chloroflexota</taxon>
        <taxon>Chloroflexia</taxon>
        <taxon>Candidatus Chloroheliales</taxon>
        <taxon>Candidatus Chloroheliaceae</taxon>
        <taxon>Candidatus Chlorohelix</taxon>
    </lineage>
</organism>
<name>A0A8T7M8J4_9CHLR</name>
<reference evidence="14 16" key="1">
    <citation type="submission" date="2020-06" db="EMBL/GenBank/DDBJ databases">
        <title>Anoxygenic phototrophic Chloroflexota member uses a Type I reaction center.</title>
        <authorList>
            <person name="Tsuji J.M."/>
            <person name="Shaw N.A."/>
            <person name="Nagashima S."/>
            <person name="Venkiteswaran J."/>
            <person name="Schiff S.L."/>
            <person name="Hanada S."/>
            <person name="Tank M."/>
            <person name="Neufeld J.D."/>
        </authorList>
    </citation>
    <scope>NUCLEOTIDE SEQUENCE [LARGE SCALE GENOMIC DNA]</scope>
    <source>
        <strain evidence="14">L227-S17</strain>
    </source>
</reference>
<feature type="binding site" evidence="12">
    <location>
        <position position="93"/>
    </location>
    <ligand>
        <name>UDP-N-acetyl-alpha-D-glucosamine</name>
        <dbReference type="ChEBI" id="CHEBI:57705"/>
    </ligand>
</feature>
<dbReference type="RefSeq" id="WP_341470184.1">
    <property type="nucleotide sequence ID" value="NZ_CP128400.1"/>
</dbReference>
<dbReference type="Gene3D" id="3.65.10.10">
    <property type="entry name" value="Enolpyruvate transferase domain"/>
    <property type="match status" value="2"/>
</dbReference>
<dbReference type="HAMAP" id="MF_00111">
    <property type="entry name" value="MurA"/>
    <property type="match status" value="1"/>
</dbReference>
<evidence type="ECO:0000256" key="10">
    <source>
        <dbReference type="ARBA" id="ARBA00038367"/>
    </source>
</evidence>
<evidence type="ECO:0000313" key="16">
    <source>
        <dbReference type="Proteomes" id="UP000521676"/>
    </source>
</evidence>
<evidence type="ECO:0000256" key="3">
    <source>
        <dbReference type="ARBA" id="ARBA00022490"/>
    </source>
</evidence>
<dbReference type="InterPro" id="IPR013792">
    <property type="entry name" value="RNA3'P_cycl/enolpyr_Trfase_a/b"/>
</dbReference>
<sequence>MSYYVIEGGKPLKGRVRVAGAKNAATKQIVASLLTGEDVVLSNVPRIGDTDVTLNVCKSIGLNYKWQDTTTLKLSTPKILTPEVPLAFSGINRIPILLLGPLLHRYGKAIIPMLGGCDIGERPVDFHVQALEKLGAQIVYQEGRYYAVADKLHGTMIELPYPSVGATENILLSSVLAQGRTVIKNAAIEPEVIDLVMMLQKMGAIIFVDTDRTIEIEGVDELYGAAHTVINDRIEAASFAVAGVITGGDVIVEGAEQHHMLTFLNKLRQIGANFEVLDKGIRFYHPGGALKPIALETDVHPGFMTDWQQPLVMLMTQIEGLSVVHETVYEKRFGYTEDLKRMGAEIQLYKTCLGEKSCRFKSLDHAHSCVIKGSTPLHAADITIPDLRAGFSYLIAAAVAKGVSKVRGIQYVERGYSNILNKFQSLDANMRLVEE</sequence>
<dbReference type="SUPFAM" id="SSF55205">
    <property type="entry name" value="EPT/RTPC-like"/>
    <property type="match status" value="1"/>
</dbReference>
<keyword evidence="3 12" id="KW-0963">Cytoplasm</keyword>
<dbReference type="InterPro" id="IPR001986">
    <property type="entry name" value="Enolpyruvate_Tfrase_dom"/>
</dbReference>
<dbReference type="GO" id="GO:0009252">
    <property type="term" value="P:peptidoglycan biosynthetic process"/>
    <property type="evidence" value="ECO:0007669"/>
    <property type="project" value="UniProtKB-UniRule"/>
</dbReference>
<evidence type="ECO:0000256" key="2">
    <source>
        <dbReference type="ARBA" id="ARBA00004752"/>
    </source>
</evidence>
<comment type="catalytic activity">
    <reaction evidence="11 12">
        <text>phosphoenolpyruvate + UDP-N-acetyl-alpha-D-glucosamine = UDP-N-acetyl-3-O-(1-carboxyvinyl)-alpha-D-glucosamine + phosphate</text>
        <dbReference type="Rhea" id="RHEA:18681"/>
        <dbReference type="ChEBI" id="CHEBI:43474"/>
        <dbReference type="ChEBI" id="CHEBI:57705"/>
        <dbReference type="ChEBI" id="CHEBI:58702"/>
        <dbReference type="ChEBI" id="CHEBI:68483"/>
        <dbReference type="EC" id="2.5.1.7"/>
    </reaction>
</comment>
<evidence type="ECO:0000256" key="11">
    <source>
        <dbReference type="ARBA" id="ARBA00047527"/>
    </source>
</evidence>
<keyword evidence="9 12" id="KW-0961">Cell wall biogenesis/degradation</keyword>
<feature type="active site" description="Proton donor" evidence="12">
    <location>
        <position position="117"/>
    </location>
</feature>
<evidence type="ECO:0000256" key="8">
    <source>
        <dbReference type="ARBA" id="ARBA00023306"/>
    </source>
</evidence>
<evidence type="ECO:0000256" key="7">
    <source>
        <dbReference type="ARBA" id="ARBA00022984"/>
    </source>
</evidence>
<keyword evidence="17" id="KW-1185">Reference proteome</keyword>
<keyword evidence="7 12" id="KW-0573">Peptidoglycan synthesis</keyword>
<feature type="domain" description="Enolpyruvate transferase" evidence="13">
    <location>
        <begin position="7"/>
        <end position="422"/>
    </location>
</feature>
<dbReference type="CDD" id="cd01555">
    <property type="entry name" value="UdpNAET"/>
    <property type="match status" value="1"/>
</dbReference>
<comment type="pathway">
    <text evidence="2 12">Cell wall biogenesis; peptidoglycan biosynthesis.</text>
</comment>
<evidence type="ECO:0000313" key="17">
    <source>
        <dbReference type="Proteomes" id="UP001431572"/>
    </source>
</evidence>
<comment type="caution">
    <text evidence="12">Lacks conserved residue(s) required for the propagation of feature annotation.</text>
</comment>
<dbReference type="GO" id="GO:0051301">
    <property type="term" value="P:cell division"/>
    <property type="evidence" value="ECO:0007669"/>
    <property type="project" value="UniProtKB-KW"/>
</dbReference>
<dbReference type="EMBL" id="JACATZ010000003">
    <property type="protein sequence ID" value="NWJ48346.1"/>
    <property type="molecule type" value="Genomic_DNA"/>
</dbReference>
<keyword evidence="8 12" id="KW-0131">Cell cycle</keyword>
<comment type="similarity">
    <text evidence="10 12">Belongs to the EPSP synthase family. MurA subfamily.</text>
</comment>
<dbReference type="GO" id="GO:0008360">
    <property type="term" value="P:regulation of cell shape"/>
    <property type="evidence" value="ECO:0007669"/>
    <property type="project" value="UniProtKB-KW"/>
</dbReference>
<dbReference type="PANTHER" id="PTHR43783:SF1">
    <property type="entry name" value="UDP-N-ACETYLGLUCOSAMINE 1-CARBOXYVINYLTRANSFERASE"/>
    <property type="match status" value="1"/>
</dbReference>
<evidence type="ECO:0000256" key="9">
    <source>
        <dbReference type="ARBA" id="ARBA00023316"/>
    </source>
</evidence>
<dbReference type="InterPro" id="IPR050068">
    <property type="entry name" value="MurA_subfamily"/>
</dbReference>
<evidence type="ECO:0000313" key="14">
    <source>
        <dbReference type="EMBL" id="NWJ48346.1"/>
    </source>
</evidence>
<dbReference type="AlphaFoldDB" id="A0A8T7M8J4"/>
<evidence type="ECO:0000256" key="4">
    <source>
        <dbReference type="ARBA" id="ARBA00022618"/>
    </source>
</evidence>
<dbReference type="InterPro" id="IPR036968">
    <property type="entry name" value="Enolpyruvate_Tfrase_sf"/>
</dbReference>
<feature type="binding site" evidence="12">
    <location>
        <position position="306"/>
    </location>
    <ligand>
        <name>UDP-N-acetyl-alpha-D-glucosamine</name>
        <dbReference type="ChEBI" id="CHEBI:57705"/>
    </ligand>
</feature>
<keyword evidence="4 12" id="KW-0132">Cell division</keyword>
<gene>
    <name evidence="12 14" type="primary">murA</name>
    <name evidence="14" type="ORF">HXX08_21020</name>
    <name evidence="15" type="ORF">OZ401_003887</name>
</gene>
<feature type="binding site" evidence="12">
    <location>
        <begin position="22"/>
        <end position="23"/>
    </location>
    <ligand>
        <name>phosphoenolpyruvate</name>
        <dbReference type="ChEBI" id="CHEBI:58702"/>
    </ligand>
</feature>
<dbReference type="Proteomes" id="UP000521676">
    <property type="component" value="Unassembled WGS sequence"/>
</dbReference>
<dbReference type="PANTHER" id="PTHR43783">
    <property type="entry name" value="UDP-N-ACETYLGLUCOSAMINE 1-CARBOXYVINYLTRANSFERASE"/>
    <property type="match status" value="1"/>
</dbReference>
<comment type="function">
    <text evidence="12">Cell wall formation. Adds enolpyruvyl to UDP-N-acetylglucosamine.</text>
</comment>
<feature type="modified residue" description="2-(S-cysteinyl)pyruvic acid O-phosphothioketal" evidence="12">
    <location>
        <position position="117"/>
    </location>
</feature>
<dbReference type="Pfam" id="PF00275">
    <property type="entry name" value="EPSP_synthase"/>
    <property type="match status" value="1"/>
</dbReference>
<dbReference type="EMBL" id="CP128400">
    <property type="protein sequence ID" value="WJW68280.1"/>
    <property type="molecule type" value="Genomic_DNA"/>
</dbReference>
<evidence type="ECO:0000256" key="12">
    <source>
        <dbReference type="HAMAP-Rule" id="MF_00111"/>
    </source>
</evidence>
<dbReference type="GO" id="GO:0071555">
    <property type="term" value="P:cell wall organization"/>
    <property type="evidence" value="ECO:0007669"/>
    <property type="project" value="UniProtKB-KW"/>
</dbReference>
<keyword evidence="12" id="KW-0670">Pyruvate</keyword>
<evidence type="ECO:0000256" key="1">
    <source>
        <dbReference type="ARBA" id="ARBA00004496"/>
    </source>
</evidence>
<feature type="binding site" evidence="12">
    <location>
        <position position="328"/>
    </location>
    <ligand>
        <name>UDP-N-acetyl-alpha-D-glucosamine</name>
        <dbReference type="ChEBI" id="CHEBI:57705"/>
    </ligand>
</feature>
<dbReference type="NCBIfam" id="NF006873">
    <property type="entry name" value="PRK09369.1"/>
    <property type="match status" value="1"/>
</dbReference>
<protein>
    <recommendedName>
        <fullName evidence="12">UDP-N-acetylglucosamine 1-carboxyvinyltransferase</fullName>
        <ecNumber evidence="12">2.5.1.7</ecNumber>
    </recommendedName>
    <alternativeName>
        <fullName evidence="12">Enoylpyruvate transferase</fullName>
    </alternativeName>
    <alternativeName>
        <fullName evidence="12">UDP-N-acetylglucosamine enolpyruvyl transferase</fullName>
        <shortName evidence="12">EPT</shortName>
    </alternativeName>
</protein>
<evidence type="ECO:0000256" key="5">
    <source>
        <dbReference type="ARBA" id="ARBA00022679"/>
    </source>
</evidence>
<dbReference type="GO" id="GO:0008760">
    <property type="term" value="F:UDP-N-acetylglucosamine 1-carboxyvinyltransferase activity"/>
    <property type="evidence" value="ECO:0007669"/>
    <property type="project" value="UniProtKB-UniRule"/>
</dbReference>
<proteinExistence type="inferred from homology"/>
<evidence type="ECO:0000259" key="13">
    <source>
        <dbReference type="Pfam" id="PF00275"/>
    </source>
</evidence>
<dbReference type="Proteomes" id="UP001431572">
    <property type="component" value="Chromosome 2"/>
</dbReference>
<reference evidence="15" key="2">
    <citation type="journal article" date="2024" name="Nature">
        <title>Anoxygenic phototroph of the Chloroflexota uses a type I reaction centre.</title>
        <authorList>
            <person name="Tsuji J.M."/>
            <person name="Shaw N.A."/>
            <person name="Nagashima S."/>
            <person name="Venkiteswaran J.J."/>
            <person name="Schiff S.L."/>
            <person name="Watanabe T."/>
            <person name="Fukui M."/>
            <person name="Hanada S."/>
            <person name="Tank M."/>
            <person name="Neufeld J.D."/>
        </authorList>
    </citation>
    <scope>NUCLEOTIDE SEQUENCE</scope>
    <source>
        <strain evidence="15">L227-S17</strain>
    </source>
</reference>
<dbReference type="GO" id="GO:0019277">
    <property type="term" value="P:UDP-N-acetylgalactosamine biosynthetic process"/>
    <property type="evidence" value="ECO:0007669"/>
    <property type="project" value="InterPro"/>
</dbReference>
<dbReference type="GO" id="GO:0005737">
    <property type="term" value="C:cytoplasm"/>
    <property type="evidence" value="ECO:0007669"/>
    <property type="project" value="UniProtKB-SubCell"/>
</dbReference>
<dbReference type="InterPro" id="IPR005750">
    <property type="entry name" value="UDP_GlcNAc_COvinyl_MurA"/>
</dbReference>
<evidence type="ECO:0000256" key="6">
    <source>
        <dbReference type="ARBA" id="ARBA00022960"/>
    </source>
</evidence>
<keyword evidence="5 12" id="KW-0808">Transferase</keyword>
<dbReference type="EC" id="2.5.1.7" evidence="12"/>
<keyword evidence="6 12" id="KW-0133">Cell shape</keyword>
<evidence type="ECO:0000313" key="15">
    <source>
        <dbReference type="EMBL" id="WJW68280.1"/>
    </source>
</evidence>
<dbReference type="NCBIfam" id="TIGR01072">
    <property type="entry name" value="murA"/>
    <property type="match status" value="1"/>
</dbReference>